<dbReference type="SUPFAM" id="SSF57756">
    <property type="entry name" value="Retrovirus zinc finger-like domains"/>
    <property type="match status" value="1"/>
</dbReference>
<dbReference type="OMA" id="SEMWSEL"/>
<dbReference type="Pfam" id="PF22936">
    <property type="entry name" value="Pol_BBD"/>
    <property type="match status" value="1"/>
</dbReference>
<feature type="domain" description="CCHC-type" evidence="3">
    <location>
        <begin position="272"/>
        <end position="285"/>
    </location>
</feature>
<keyword evidence="1" id="KW-0862">Zinc</keyword>
<accession>A0A0P1ANE1</accession>
<evidence type="ECO:0000313" key="5">
    <source>
        <dbReference type="Proteomes" id="UP000054928"/>
    </source>
</evidence>
<protein>
    <submittedName>
        <fullName evidence="4">FOG: Transposon-encoded proteins with TYA, reverse transcriptase, integrase domains in various combinations</fullName>
    </submittedName>
</protein>
<evidence type="ECO:0000256" key="2">
    <source>
        <dbReference type="SAM" id="MobiDB-lite"/>
    </source>
</evidence>
<dbReference type="OrthoDB" id="124577at2759"/>
<sequence length="527" mass="59340">MDQQREDRLVLLDKARDQWYSSFPPVRDGEQIDWRQRKWLLRTTFNEYEILDVAEGRLQIDKLSTAEGKIAFDRQQCKTQRMIASAMPPHRLQQVDHLETGTEMWTEVNEIYERRMDPETKESIILRKCDDLRQLKCSPTGDVSIHLATMFRIRSDLKSYGYDFKDINMRQMMLDSLPDLYEYEQLRGSVKYGRSAEMTLDEVRALIERAAVNQSLRGKGNRATNIGSGQRQQQGGSTGARHQQQNGQNKSKNNKHGDGQRKPKSDRKNKTCHRCNEIGHFQPECTAIIDGVAGPDAVATSGGNTETNAGTQRRKQLFHYTSRGGEVFVDRCGVVEDKQGVAAGVAMVSPMLAFPGTKNEDDKMDKSLPEVSSWWCFDTGSSMHLTSNRALFVHLEEIHPESIGANVVGMAVSTLTRGSGIGRVTIFTQVGDIEAENFLDDVLYVEGASHGLFSMHLAITKQKFKISYDRAESIFSAYKIGEQVFFAVSRKGIWVFEAKRPADAPRRPGVSRVIVNYTIADGVAALK</sequence>
<feature type="region of interest" description="Disordered" evidence="2">
    <location>
        <begin position="216"/>
        <end position="271"/>
    </location>
</feature>
<keyword evidence="1" id="KW-0863">Zinc-finger</keyword>
<organism evidence="4 5">
    <name type="scientific">Plasmopara halstedii</name>
    <name type="common">Downy mildew of sunflower</name>
    <dbReference type="NCBI Taxonomy" id="4781"/>
    <lineage>
        <taxon>Eukaryota</taxon>
        <taxon>Sar</taxon>
        <taxon>Stramenopiles</taxon>
        <taxon>Oomycota</taxon>
        <taxon>Peronosporomycetes</taxon>
        <taxon>Peronosporales</taxon>
        <taxon>Peronosporaceae</taxon>
        <taxon>Plasmopara</taxon>
    </lineage>
</organism>
<dbReference type="EMBL" id="CCYD01000653">
    <property type="protein sequence ID" value="CEG43007.1"/>
    <property type="molecule type" value="Genomic_DNA"/>
</dbReference>
<evidence type="ECO:0000313" key="4">
    <source>
        <dbReference type="EMBL" id="CEG43007.1"/>
    </source>
</evidence>
<evidence type="ECO:0000256" key="1">
    <source>
        <dbReference type="PROSITE-ProRule" id="PRU00047"/>
    </source>
</evidence>
<dbReference type="InterPro" id="IPR001878">
    <property type="entry name" value="Znf_CCHC"/>
</dbReference>
<dbReference type="InterPro" id="IPR036875">
    <property type="entry name" value="Znf_CCHC_sf"/>
</dbReference>
<proteinExistence type="predicted"/>
<dbReference type="AlphaFoldDB" id="A0A0P1ANE1"/>
<dbReference type="GO" id="GO:0008270">
    <property type="term" value="F:zinc ion binding"/>
    <property type="evidence" value="ECO:0007669"/>
    <property type="project" value="UniProtKB-KW"/>
</dbReference>
<dbReference type="GO" id="GO:0003676">
    <property type="term" value="F:nucleic acid binding"/>
    <property type="evidence" value="ECO:0007669"/>
    <property type="project" value="InterPro"/>
</dbReference>
<feature type="compositionally biased region" description="Basic and acidic residues" evidence="2">
    <location>
        <begin position="255"/>
        <end position="271"/>
    </location>
</feature>
<name>A0A0P1ANE1_PLAHL</name>
<dbReference type="PROSITE" id="PS50158">
    <property type="entry name" value="ZF_CCHC"/>
    <property type="match status" value="1"/>
</dbReference>
<dbReference type="GeneID" id="36408288"/>
<dbReference type="RefSeq" id="XP_024579376.1">
    <property type="nucleotide sequence ID" value="XM_024728951.1"/>
</dbReference>
<dbReference type="Proteomes" id="UP000054928">
    <property type="component" value="Unassembled WGS sequence"/>
</dbReference>
<reference evidence="5" key="1">
    <citation type="submission" date="2014-09" db="EMBL/GenBank/DDBJ databases">
        <authorList>
            <person name="Sharma Rahul"/>
            <person name="Thines Marco"/>
        </authorList>
    </citation>
    <scope>NUCLEOTIDE SEQUENCE [LARGE SCALE GENOMIC DNA]</scope>
</reference>
<dbReference type="STRING" id="4781.A0A0P1ANE1"/>
<keyword evidence="5" id="KW-1185">Reference proteome</keyword>
<dbReference type="InterPro" id="IPR054722">
    <property type="entry name" value="PolX-like_BBD"/>
</dbReference>
<feature type="compositionally biased region" description="Polar residues" evidence="2">
    <location>
        <begin position="216"/>
        <end position="226"/>
    </location>
</feature>
<evidence type="ECO:0000259" key="3">
    <source>
        <dbReference type="PROSITE" id="PS50158"/>
    </source>
</evidence>
<keyword evidence="4" id="KW-0548">Nucleotidyltransferase</keyword>
<keyword evidence="4" id="KW-0808">Transferase</keyword>
<dbReference type="Pfam" id="PF14223">
    <property type="entry name" value="Retrotran_gag_2"/>
    <property type="match status" value="1"/>
</dbReference>
<keyword evidence="1" id="KW-0479">Metal-binding</keyword>
<keyword evidence="4" id="KW-0695">RNA-directed DNA polymerase</keyword>
<dbReference type="GO" id="GO:0003964">
    <property type="term" value="F:RNA-directed DNA polymerase activity"/>
    <property type="evidence" value="ECO:0007669"/>
    <property type="project" value="UniProtKB-KW"/>
</dbReference>